<evidence type="ECO:0000256" key="1">
    <source>
        <dbReference type="SAM" id="SignalP"/>
    </source>
</evidence>
<organism evidence="3 4">
    <name type="scientific">Shimia litoralis</name>
    <dbReference type="NCBI Taxonomy" id="420403"/>
    <lineage>
        <taxon>Bacteria</taxon>
        <taxon>Pseudomonadati</taxon>
        <taxon>Pseudomonadota</taxon>
        <taxon>Alphaproteobacteria</taxon>
        <taxon>Rhodobacterales</taxon>
        <taxon>Roseobacteraceae</taxon>
    </lineage>
</organism>
<dbReference type="Gene3D" id="3.40.50.1110">
    <property type="entry name" value="SGNH hydrolase"/>
    <property type="match status" value="1"/>
</dbReference>
<dbReference type="InterPro" id="IPR051532">
    <property type="entry name" value="Ester_Hydrolysis_Enzymes"/>
</dbReference>
<accession>A0A4U7NA22</accession>
<dbReference type="InterPro" id="IPR013830">
    <property type="entry name" value="SGNH_hydro"/>
</dbReference>
<keyword evidence="1" id="KW-0732">Signal</keyword>
<comment type="caution">
    <text evidence="3">The sequence shown here is derived from an EMBL/GenBank/DDBJ whole genome shotgun (WGS) entry which is preliminary data.</text>
</comment>
<dbReference type="Proteomes" id="UP000306575">
    <property type="component" value="Unassembled WGS sequence"/>
</dbReference>
<dbReference type="InterPro" id="IPR036514">
    <property type="entry name" value="SGNH_hydro_sf"/>
</dbReference>
<dbReference type="GO" id="GO:0004622">
    <property type="term" value="F:phosphatidylcholine lysophospholipase activity"/>
    <property type="evidence" value="ECO:0007669"/>
    <property type="project" value="TreeGrafter"/>
</dbReference>
<name>A0A4U7NA22_9RHOB</name>
<dbReference type="EMBL" id="SULI01000001">
    <property type="protein sequence ID" value="TKZ22663.1"/>
    <property type="molecule type" value="Genomic_DNA"/>
</dbReference>
<dbReference type="PANTHER" id="PTHR30383:SF24">
    <property type="entry name" value="THIOESTERASE 1_PROTEASE 1_LYSOPHOSPHOLIPASE L1"/>
    <property type="match status" value="1"/>
</dbReference>
<sequence>MVYGALSRLGKVAAVLWVSTTSAWAEQTTIVAFGDSLTQGYGLIEQEGFVPQMRGWLAAQGADVKVINAGVSGDTTAGGLARAAWTFTDDIDGMILCLGGNDVLRGLDPAVSRANLTGILEEARQRDIKVLLVGMQAPNNYGAEYKQTFDSMYPALAKDFDTLFAESFLGGLGEDDPAKLQGLMQADGIHPNKAGVAKIVAALGPDVLALISAASE</sequence>
<proteinExistence type="predicted"/>
<dbReference type="PANTHER" id="PTHR30383">
    <property type="entry name" value="THIOESTERASE 1/PROTEASE 1/LYSOPHOSPHOLIPASE L1"/>
    <property type="match status" value="1"/>
</dbReference>
<feature type="chain" id="PRO_5020649235" evidence="1">
    <location>
        <begin position="26"/>
        <end position="216"/>
    </location>
</feature>
<dbReference type="OrthoDB" id="9786188at2"/>
<feature type="domain" description="SGNH hydrolase-type esterase" evidence="2">
    <location>
        <begin position="32"/>
        <end position="196"/>
    </location>
</feature>
<reference evidence="3 4" key="1">
    <citation type="submission" date="2019-04" db="EMBL/GenBank/DDBJ databases">
        <title>Genome sequence of Pelagicola litoralis CL-ES2.</title>
        <authorList>
            <person name="Cao J."/>
        </authorList>
    </citation>
    <scope>NUCLEOTIDE SEQUENCE [LARGE SCALE GENOMIC DNA]</scope>
    <source>
        <strain evidence="3 4">CL-ES2</strain>
    </source>
</reference>
<dbReference type="Pfam" id="PF13472">
    <property type="entry name" value="Lipase_GDSL_2"/>
    <property type="match status" value="1"/>
</dbReference>
<feature type="signal peptide" evidence="1">
    <location>
        <begin position="1"/>
        <end position="25"/>
    </location>
</feature>
<evidence type="ECO:0000313" key="4">
    <source>
        <dbReference type="Proteomes" id="UP000306575"/>
    </source>
</evidence>
<evidence type="ECO:0000259" key="2">
    <source>
        <dbReference type="Pfam" id="PF13472"/>
    </source>
</evidence>
<protein>
    <submittedName>
        <fullName evidence="3">Arylesterase</fullName>
    </submittedName>
</protein>
<dbReference type="SUPFAM" id="SSF52266">
    <property type="entry name" value="SGNH hydrolase"/>
    <property type="match status" value="1"/>
</dbReference>
<keyword evidence="4" id="KW-1185">Reference proteome</keyword>
<gene>
    <name evidence="3" type="ORF">FAP39_01175</name>
</gene>
<dbReference type="AlphaFoldDB" id="A0A4U7NA22"/>
<evidence type="ECO:0000313" key="3">
    <source>
        <dbReference type="EMBL" id="TKZ22663.1"/>
    </source>
</evidence>
<dbReference type="CDD" id="cd01822">
    <property type="entry name" value="Lysophospholipase_L1_like"/>
    <property type="match status" value="1"/>
</dbReference>